<feature type="transmembrane region" description="Helical" evidence="4">
    <location>
        <begin position="115"/>
        <end position="135"/>
    </location>
</feature>
<gene>
    <name evidence="6" type="ORF">SELMODRAFT_80471</name>
</gene>
<dbReference type="GO" id="GO:0008270">
    <property type="term" value="F:zinc ion binding"/>
    <property type="evidence" value="ECO:0007669"/>
    <property type="project" value="UniProtKB-KW"/>
</dbReference>
<dbReference type="SMART" id="SM00744">
    <property type="entry name" value="RINGv"/>
    <property type="match status" value="1"/>
</dbReference>
<reference evidence="6 7" key="1">
    <citation type="journal article" date="2011" name="Science">
        <title>The Selaginella genome identifies genetic changes associated with the evolution of vascular plants.</title>
        <authorList>
            <person name="Banks J.A."/>
            <person name="Nishiyama T."/>
            <person name="Hasebe M."/>
            <person name="Bowman J.L."/>
            <person name="Gribskov M."/>
            <person name="dePamphilis C."/>
            <person name="Albert V.A."/>
            <person name="Aono N."/>
            <person name="Aoyama T."/>
            <person name="Ambrose B.A."/>
            <person name="Ashton N.W."/>
            <person name="Axtell M.J."/>
            <person name="Barker E."/>
            <person name="Barker M.S."/>
            <person name="Bennetzen J.L."/>
            <person name="Bonawitz N.D."/>
            <person name="Chapple C."/>
            <person name="Cheng C."/>
            <person name="Correa L.G."/>
            <person name="Dacre M."/>
            <person name="DeBarry J."/>
            <person name="Dreyer I."/>
            <person name="Elias M."/>
            <person name="Engstrom E.M."/>
            <person name="Estelle M."/>
            <person name="Feng L."/>
            <person name="Finet C."/>
            <person name="Floyd S.K."/>
            <person name="Frommer W.B."/>
            <person name="Fujita T."/>
            <person name="Gramzow L."/>
            <person name="Gutensohn M."/>
            <person name="Harholt J."/>
            <person name="Hattori M."/>
            <person name="Heyl A."/>
            <person name="Hirai T."/>
            <person name="Hiwatashi Y."/>
            <person name="Ishikawa M."/>
            <person name="Iwata M."/>
            <person name="Karol K.G."/>
            <person name="Koehler B."/>
            <person name="Kolukisaoglu U."/>
            <person name="Kubo M."/>
            <person name="Kurata T."/>
            <person name="Lalonde S."/>
            <person name="Li K."/>
            <person name="Li Y."/>
            <person name="Litt A."/>
            <person name="Lyons E."/>
            <person name="Manning G."/>
            <person name="Maruyama T."/>
            <person name="Michael T.P."/>
            <person name="Mikami K."/>
            <person name="Miyazaki S."/>
            <person name="Morinaga S."/>
            <person name="Murata T."/>
            <person name="Mueller-Roeber B."/>
            <person name="Nelson D.R."/>
            <person name="Obara M."/>
            <person name="Oguri Y."/>
            <person name="Olmstead R.G."/>
            <person name="Onodera N."/>
            <person name="Petersen B.L."/>
            <person name="Pils B."/>
            <person name="Prigge M."/>
            <person name="Rensing S.A."/>
            <person name="Riano-Pachon D.M."/>
            <person name="Roberts A.W."/>
            <person name="Sato Y."/>
            <person name="Scheller H.V."/>
            <person name="Schulz B."/>
            <person name="Schulz C."/>
            <person name="Shakirov E.V."/>
            <person name="Shibagaki N."/>
            <person name="Shinohara N."/>
            <person name="Shippen D.E."/>
            <person name="Soerensen I."/>
            <person name="Sotooka R."/>
            <person name="Sugimoto N."/>
            <person name="Sugita M."/>
            <person name="Sumikawa N."/>
            <person name="Tanurdzic M."/>
            <person name="Theissen G."/>
            <person name="Ulvskov P."/>
            <person name="Wakazuki S."/>
            <person name="Weng J.K."/>
            <person name="Willats W.W."/>
            <person name="Wipf D."/>
            <person name="Wolf P.G."/>
            <person name="Yang L."/>
            <person name="Zimmer A.D."/>
            <person name="Zhu Q."/>
            <person name="Mitros T."/>
            <person name="Hellsten U."/>
            <person name="Loque D."/>
            <person name="Otillar R."/>
            <person name="Salamov A."/>
            <person name="Schmutz J."/>
            <person name="Shapiro H."/>
            <person name="Lindquist E."/>
            <person name="Lucas S."/>
            <person name="Rokhsar D."/>
            <person name="Grigoriev I.V."/>
        </authorList>
    </citation>
    <scope>NUCLEOTIDE SEQUENCE [LARGE SCALE GENOMIC DNA]</scope>
</reference>
<dbReference type="InParanoid" id="D8QYB9"/>
<dbReference type="Pfam" id="PF12906">
    <property type="entry name" value="RINGv"/>
    <property type="match status" value="1"/>
</dbReference>
<evidence type="ECO:0000313" key="6">
    <source>
        <dbReference type="EMBL" id="EFJ35173.1"/>
    </source>
</evidence>
<evidence type="ECO:0000313" key="7">
    <source>
        <dbReference type="Proteomes" id="UP000001514"/>
    </source>
</evidence>
<feature type="transmembrane region" description="Helical" evidence="4">
    <location>
        <begin position="171"/>
        <end position="191"/>
    </location>
</feature>
<dbReference type="OMA" id="NIFKMEC"/>
<dbReference type="EMBL" id="GL377568">
    <property type="protein sequence ID" value="EFJ35173.1"/>
    <property type="molecule type" value="Genomic_DNA"/>
</dbReference>
<dbReference type="AlphaFoldDB" id="D8QYB9"/>
<organism evidence="7">
    <name type="scientific">Selaginella moellendorffii</name>
    <name type="common">Spikemoss</name>
    <dbReference type="NCBI Taxonomy" id="88036"/>
    <lineage>
        <taxon>Eukaryota</taxon>
        <taxon>Viridiplantae</taxon>
        <taxon>Streptophyta</taxon>
        <taxon>Embryophyta</taxon>
        <taxon>Tracheophyta</taxon>
        <taxon>Lycopodiopsida</taxon>
        <taxon>Selaginellales</taxon>
        <taxon>Selaginellaceae</taxon>
        <taxon>Selaginella</taxon>
    </lineage>
</organism>
<keyword evidence="3" id="KW-0862">Zinc</keyword>
<evidence type="ECO:0000256" key="2">
    <source>
        <dbReference type="ARBA" id="ARBA00022771"/>
    </source>
</evidence>
<name>D8QYB9_SELML</name>
<dbReference type="PANTHER" id="PTHR46158:SF1">
    <property type="entry name" value="RING_U-BOX SUPERFAMILY PROTEIN"/>
    <property type="match status" value="1"/>
</dbReference>
<protein>
    <recommendedName>
        <fullName evidence="5">RING-CH-type domain-containing protein</fullName>
    </recommendedName>
</protein>
<dbReference type="HOGENOM" id="CLU_039981_2_1_1"/>
<dbReference type="FunCoup" id="D8QYB9">
    <property type="interactions" value="31"/>
</dbReference>
<feature type="transmembrane region" description="Helical" evidence="4">
    <location>
        <begin position="197"/>
        <end position="219"/>
    </location>
</feature>
<evidence type="ECO:0000259" key="5">
    <source>
        <dbReference type="PROSITE" id="PS51292"/>
    </source>
</evidence>
<dbReference type="OrthoDB" id="435038at2759"/>
<dbReference type="SUPFAM" id="SSF57850">
    <property type="entry name" value="RING/U-box"/>
    <property type="match status" value="1"/>
</dbReference>
<dbReference type="PANTHER" id="PTHR46158">
    <property type="entry name" value="OS02G0165000 PROTEIN"/>
    <property type="match status" value="1"/>
</dbReference>
<evidence type="ECO:0000256" key="4">
    <source>
        <dbReference type="SAM" id="Phobius"/>
    </source>
</evidence>
<dbReference type="Proteomes" id="UP000001514">
    <property type="component" value="Unassembled WGS sequence"/>
</dbReference>
<feature type="transmembrane region" description="Helical" evidence="4">
    <location>
        <begin position="141"/>
        <end position="159"/>
    </location>
</feature>
<keyword evidence="4" id="KW-0472">Membrane</keyword>
<keyword evidence="4" id="KW-0812">Transmembrane</keyword>
<evidence type="ECO:0000256" key="1">
    <source>
        <dbReference type="ARBA" id="ARBA00022723"/>
    </source>
</evidence>
<evidence type="ECO:0000256" key="3">
    <source>
        <dbReference type="ARBA" id="ARBA00022833"/>
    </source>
</evidence>
<dbReference type="Gramene" id="EFJ35173">
    <property type="protein sequence ID" value="EFJ35173"/>
    <property type="gene ID" value="SELMODRAFT_80471"/>
</dbReference>
<dbReference type="InterPro" id="IPR013083">
    <property type="entry name" value="Znf_RING/FYVE/PHD"/>
</dbReference>
<dbReference type="STRING" id="88036.D8QYB9"/>
<sequence length="239" mass="26975">DLKVSKLLDGEDEEIPEEEAVCRICLCDLGEEGKTLKLECSCKGELALAHEECALKWFGIRGNRECDVCGQEVVNLPVTLVRLQQNQNNINAETQVLQQAQMAQMSAPNRIWHDVPVLVMISMLTYFCLLEQLLVRRKGPRALMLALPFAVMFGMLTAITGSTLVRQRCMWLFAIFQVGFVILFAHVFYSWMKLNPILSISLACFAGFGLSMIVNALLLECWSWRTRAARQEDASQDIV</sequence>
<keyword evidence="1" id="KW-0479">Metal-binding</keyword>
<proteinExistence type="predicted"/>
<dbReference type="KEGG" id="smo:SELMODRAFT_80471"/>
<dbReference type="InterPro" id="IPR011016">
    <property type="entry name" value="Znf_RING-CH"/>
</dbReference>
<feature type="non-terminal residue" evidence="6">
    <location>
        <position position="1"/>
    </location>
</feature>
<dbReference type="Gene3D" id="3.30.40.10">
    <property type="entry name" value="Zinc/RING finger domain, C3HC4 (zinc finger)"/>
    <property type="match status" value="1"/>
</dbReference>
<dbReference type="CDD" id="cd16495">
    <property type="entry name" value="RING_CH-C4HC3_MARCH"/>
    <property type="match status" value="1"/>
</dbReference>
<feature type="domain" description="RING-CH-type" evidence="5">
    <location>
        <begin position="14"/>
        <end position="76"/>
    </location>
</feature>
<dbReference type="eggNOG" id="KOG1609">
    <property type="taxonomic scope" value="Eukaryota"/>
</dbReference>
<dbReference type="PROSITE" id="PS51292">
    <property type="entry name" value="ZF_RING_CH"/>
    <property type="match status" value="1"/>
</dbReference>
<keyword evidence="7" id="KW-1185">Reference proteome</keyword>
<accession>D8QYB9</accession>
<keyword evidence="4" id="KW-1133">Transmembrane helix</keyword>
<keyword evidence="2" id="KW-0863">Zinc-finger</keyword>